<feature type="signal peptide" evidence="1">
    <location>
        <begin position="1"/>
        <end position="23"/>
    </location>
</feature>
<keyword evidence="1" id="KW-0732">Signal</keyword>
<evidence type="ECO:0008006" key="4">
    <source>
        <dbReference type="Google" id="ProtNLM"/>
    </source>
</evidence>
<dbReference type="Proteomes" id="UP000473278">
    <property type="component" value="Unassembled WGS sequence"/>
</dbReference>
<dbReference type="EMBL" id="JAALLT010000004">
    <property type="protein sequence ID" value="NGP77838.1"/>
    <property type="molecule type" value="Genomic_DNA"/>
</dbReference>
<gene>
    <name evidence="2" type="ORF">G3570_14415</name>
</gene>
<sequence>MNKIKVMIVLLATLPFLVPDALAQETEENVRMEYLLCTLNEGFTFEDVMNDAKTYGEKVTADGSKYNQYLLRPMIVGERLDGVTHILAGVWPNGQEMYKEYGNYVNKHIDADRENSPHTCRLTYATMDHIVIDDYRENERLDQRWPLQLADCSLKEGVSMDYAIQVQKEVHQAAVKNNMRGYGVHFQMPYLGFEDAEYDFISAVWWQSFEHRGNMAQNYYKIADSHGQQMSSVVSCKNDRVYFAERIFQTWE</sequence>
<evidence type="ECO:0000313" key="2">
    <source>
        <dbReference type="EMBL" id="NGP77838.1"/>
    </source>
</evidence>
<protein>
    <recommendedName>
        <fullName evidence="4">SCP domain-containing protein</fullName>
    </recommendedName>
</protein>
<keyword evidence="3" id="KW-1185">Reference proteome</keyword>
<proteinExistence type="predicted"/>
<name>A0A6M1SZL7_9BACT</name>
<accession>A0A6M1SZL7</accession>
<reference evidence="2 3" key="1">
    <citation type="submission" date="2020-02" db="EMBL/GenBank/DDBJ databases">
        <title>Balneolaceae bacterium YR4-1, complete genome.</title>
        <authorList>
            <person name="Li Y."/>
            <person name="Wu S."/>
        </authorList>
    </citation>
    <scope>NUCLEOTIDE SEQUENCE [LARGE SCALE GENOMIC DNA]</scope>
    <source>
        <strain evidence="2 3">YR4-1</strain>
    </source>
</reference>
<dbReference type="AlphaFoldDB" id="A0A6M1SZL7"/>
<organism evidence="2 3">
    <name type="scientific">Halalkalibaculum roseum</name>
    <dbReference type="NCBI Taxonomy" id="2709311"/>
    <lineage>
        <taxon>Bacteria</taxon>
        <taxon>Pseudomonadati</taxon>
        <taxon>Balneolota</taxon>
        <taxon>Balneolia</taxon>
        <taxon>Balneolales</taxon>
        <taxon>Balneolaceae</taxon>
        <taxon>Halalkalibaculum</taxon>
    </lineage>
</organism>
<comment type="caution">
    <text evidence="2">The sequence shown here is derived from an EMBL/GenBank/DDBJ whole genome shotgun (WGS) entry which is preliminary data.</text>
</comment>
<feature type="chain" id="PRO_5026949000" description="SCP domain-containing protein" evidence="1">
    <location>
        <begin position="24"/>
        <end position="252"/>
    </location>
</feature>
<evidence type="ECO:0000256" key="1">
    <source>
        <dbReference type="SAM" id="SignalP"/>
    </source>
</evidence>
<dbReference type="RefSeq" id="WP_165143535.1">
    <property type="nucleotide sequence ID" value="NZ_JAALLT010000004.1"/>
</dbReference>
<evidence type="ECO:0000313" key="3">
    <source>
        <dbReference type="Proteomes" id="UP000473278"/>
    </source>
</evidence>